<reference evidence="1" key="1">
    <citation type="submission" date="2020-11" db="EMBL/GenBank/DDBJ databases">
        <title>Chlorella ohadii genome sequencing and assembly.</title>
        <authorList>
            <person name="Murik O."/>
            <person name="Treves H."/>
            <person name="Kedem I."/>
            <person name="Shotland Y."/>
            <person name="Kaplan A."/>
        </authorList>
    </citation>
    <scope>NUCLEOTIDE SEQUENCE</scope>
    <source>
        <strain evidence="1">1</strain>
    </source>
</reference>
<dbReference type="AlphaFoldDB" id="A0AAD5H3J0"/>
<dbReference type="EMBL" id="JADXDR010000100">
    <property type="protein sequence ID" value="KAI7839508.1"/>
    <property type="molecule type" value="Genomic_DNA"/>
</dbReference>
<name>A0AAD5H3J0_9CHLO</name>
<dbReference type="Proteomes" id="UP001205105">
    <property type="component" value="Unassembled WGS sequence"/>
</dbReference>
<sequence length="92" mass="10520">MEVAAEVLRPSLLPLLLKNKPWWVLELALSLPYLPYALAQRGVIDGACIARLLRIQPRRQNPFNQQQQQQAQQKAAAEHAMLDEMLDFVMGR</sequence>
<accession>A0AAD5H3J0</accession>
<gene>
    <name evidence="1" type="ORF">COHA_006775</name>
</gene>
<protein>
    <submittedName>
        <fullName evidence="1">Uncharacterized protein</fullName>
    </submittedName>
</protein>
<organism evidence="1 2">
    <name type="scientific">Chlorella ohadii</name>
    <dbReference type="NCBI Taxonomy" id="2649997"/>
    <lineage>
        <taxon>Eukaryota</taxon>
        <taxon>Viridiplantae</taxon>
        <taxon>Chlorophyta</taxon>
        <taxon>core chlorophytes</taxon>
        <taxon>Trebouxiophyceae</taxon>
        <taxon>Chlorellales</taxon>
        <taxon>Chlorellaceae</taxon>
        <taxon>Chlorella clade</taxon>
        <taxon>Chlorella</taxon>
    </lineage>
</organism>
<proteinExistence type="predicted"/>
<keyword evidence="2" id="KW-1185">Reference proteome</keyword>
<evidence type="ECO:0000313" key="2">
    <source>
        <dbReference type="Proteomes" id="UP001205105"/>
    </source>
</evidence>
<comment type="caution">
    <text evidence="1">The sequence shown here is derived from an EMBL/GenBank/DDBJ whole genome shotgun (WGS) entry which is preliminary data.</text>
</comment>
<evidence type="ECO:0000313" key="1">
    <source>
        <dbReference type="EMBL" id="KAI7839508.1"/>
    </source>
</evidence>